<dbReference type="EMBL" id="NMUH01001020">
    <property type="protein sequence ID" value="MQL87970.1"/>
    <property type="molecule type" value="Genomic_DNA"/>
</dbReference>
<organism evidence="1 2">
    <name type="scientific">Colocasia esculenta</name>
    <name type="common">Wild taro</name>
    <name type="synonym">Arum esculentum</name>
    <dbReference type="NCBI Taxonomy" id="4460"/>
    <lineage>
        <taxon>Eukaryota</taxon>
        <taxon>Viridiplantae</taxon>
        <taxon>Streptophyta</taxon>
        <taxon>Embryophyta</taxon>
        <taxon>Tracheophyta</taxon>
        <taxon>Spermatophyta</taxon>
        <taxon>Magnoliopsida</taxon>
        <taxon>Liliopsida</taxon>
        <taxon>Araceae</taxon>
        <taxon>Aroideae</taxon>
        <taxon>Colocasieae</taxon>
        <taxon>Colocasia</taxon>
    </lineage>
</organism>
<gene>
    <name evidence="1" type="ORF">Taro_020531</name>
</gene>
<dbReference type="Proteomes" id="UP000652761">
    <property type="component" value="Unassembled WGS sequence"/>
</dbReference>
<evidence type="ECO:0000313" key="2">
    <source>
        <dbReference type="Proteomes" id="UP000652761"/>
    </source>
</evidence>
<reference evidence="1" key="1">
    <citation type="submission" date="2017-07" db="EMBL/GenBank/DDBJ databases">
        <title>Taro Niue Genome Assembly and Annotation.</title>
        <authorList>
            <person name="Atibalentja N."/>
            <person name="Keating K."/>
            <person name="Fields C.J."/>
        </authorList>
    </citation>
    <scope>NUCLEOTIDE SEQUENCE</scope>
    <source>
        <strain evidence="1">Niue_2</strain>
        <tissue evidence="1">Leaf</tissue>
    </source>
</reference>
<protein>
    <submittedName>
        <fullName evidence="1">Uncharacterized protein</fullName>
    </submittedName>
</protein>
<comment type="caution">
    <text evidence="1">The sequence shown here is derived from an EMBL/GenBank/DDBJ whole genome shotgun (WGS) entry which is preliminary data.</text>
</comment>
<name>A0A843V2C6_COLES</name>
<proteinExistence type="predicted"/>
<accession>A0A843V2C6</accession>
<evidence type="ECO:0000313" key="1">
    <source>
        <dbReference type="EMBL" id="MQL87970.1"/>
    </source>
</evidence>
<sequence>MGSHRRPIILHHRSKLFMGCAKRKKQSPFKGPQRPISLPPYWAKSLVGAVLQASLLEDLEKRPERGGYARGKEEGAERWVFSAKRTSNQQRRSSCVFCSKGSTREAICKKKARKRGCVINPSTERARGGYETMLTTYKEIT</sequence>
<keyword evidence="2" id="KW-1185">Reference proteome</keyword>
<dbReference type="AlphaFoldDB" id="A0A843V2C6"/>